<dbReference type="GO" id="GO:0000398">
    <property type="term" value="P:mRNA splicing, via spliceosome"/>
    <property type="evidence" value="ECO:0007669"/>
    <property type="project" value="TreeGrafter"/>
</dbReference>
<dbReference type="PROSITE" id="PS52002">
    <property type="entry name" value="SM"/>
    <property type="match status" value="1"/>
</dbReference>
<keyword evidence="3 9" id="KW-0507">mRNA processing</keyword>
<keyword evidence="7 9" id="KW-0539">Nucleus</keyword>
<comment type="subcellular location">
    <subcellularLocation>
        <location evidence="1 9">Nucleus</location>
    </subcellularLocation>
</comment>
<keyword evidence="8 9" id="KW-0687">Ribonucleoprotein</keyword>
<dbReference type="PANTHER" id="PTHR20971">
    <property type="entry name" value="U6 SNRNA-ASSOCIATED PROTEIN"/>
    <property type="match status" value="1"/>
</dbReference>
<dbReference type="Pfam" id="PF01423">
    <property type="entry name" value="LSM"/>
    <property type="match status" value="1"/>
</dbReference>
<dbReference type="GO" id="GO:1990726">
    <property type="term" value="C:Lsm1-7-Pat1 complex"/>
    <property type="evidence" value="ECO:0007669"/>
    <property type="project" value="TreeGrafter"/>
</dbReference>
<evidence type="ECO:0000256" key="7">
    <source>
        <dbReference type="ARBA" id="ARBA00023242"/>
    </source>
</evidence>
<organism evidence="11 12">
    <name type="scientific">Theileria orientalis</name>
    <dbReference type="NCBI Taxonomy" id="68886"/>
    <lineage>
        <taxon>Eukaryota</taxon>
        <taxon>Sar</taxon>
        <taxon>Alveolata</taxon>
        <taxon>Apicomplexa</taxon>
        <taxon>Aconoidasida</taxon>
        <taxon>Piroplasmida</taxon>
        <taxon>Theileriidae</taxon>
        <taxon>Theileria</taxon>
    </lineage>
</organism>
<dbReference type="GO" id="GO:0046540">
    <property type="term" value="C:U4/U6 x U5 tri-snRNP complex"/>
    <property type="evidence" value="ECO:0007669"/>
    <property type="project" value="TreeGrafter"/>
</dbReference>
<comment type="similarity">
    <text evidence="2 9">Belongs to the snRNP Sm proteins family.</text>
</comment>
<dbReference type="EMBL" id="CP056069">
    <property type="protein sequence ID" value="UVC49506.1"/>
    <property type="molecule type" value="Genomic_DNA"/>
</dbReference>
<comment type="subunit">
    <text evidence="9">LSm subunits form a heteromer with a doughnut shape.</text>
</comment>
<evidence type="ECO:0000256" key="8">
    <source>
        <dbReference type="ARBA" id="ARBA00023274"/>
    </source>
</evidence>
<dbReference type="AlphaFoldDB" id="A0A976SIK1"/>
<evidence type="ECO:0000256" key="2">
    <source>
        <dbReference type="ARBA" id="ARBA00006850"/>
    </source>
</evidence>
<dbReference type="InterPro" id="IPR001163">
    <property type="entry name" value="Sm_dom_euk/arc"/>
</dbReference>
<comment type="function">
    <text evidence="9">Plays a role in U6 snRNP assembly and function. Binds to the 3' end of U6 snRNA.</text>
</comment>
<name>A0A976SIK1_THEOR</name>
<proteinExistence type="inferred from homology"/>
<evidence type="ECO:0000256" key="1">
    <source>
        <dbReference type="ARBA" id="ARBA00004123"/>
    </source>
</evidence>
<evidence type="ECO:0000259" key="10">
    <source>
        <dbReference type="PROSITE" id="PS52002"/>
    </source>
</evidence>
<dbReference type="GO" id="GO:0003723">
    <property type="term" value="F:RNA binding"/>
    <property type="evidence" value="ECO:0007669"/>
    <property type="project" value="UniProtKB-KW"/>
</dbReference>
<accession>A0A976SIK1</accession>
<gene>
    <name evidence="9" type="primary">LSM5</name>
    <name evidence="11" type="ORF">MACK_003344</name>
</gene>
<evidence type="ECO:0000256" key="6">
    <source>
        <dbReference type="ARBA" id="ARBA00023187"/>
    </source>
</evidence>
<keyword evidence="4 9" id="KW-0747">Spliceosome</keyword>
<evidence type="ECO:0000256" key="3">
    <source>
        <dbReference type="ARBA" id="ARBA00022664"/>
    </source>
</evidence>
<evidence type="ECO:0000256" key="5">
    <source>
        <dbReference type="ARBA" id="ARBA00022884"/>
    </source>
</evidence>
<protein>
    <recommendedName>
        <fullName evidence="9">U6 snRNA-associated Sm-like protein LSm5</fullName>
    </recommendedName>
</protein>
<sequence length="90" mass="9903">MSTIEASAVYLPLALIDKCLGSKIWIIMKNDKEITGTLRGFDDYMNMVLEDVVDYTYTAEGVKTTELPDALVNGNYIAMLVPGGKPNDVK</sequence>
<dbReference type="GO" id="GO:0005688">
    <property type="term" value="C:U6 snRNP"/>
    <property type="evidence" value="ECO:0007669"/>
    <property type="project" value="TreeGrafter"/>
</dbReference>
<evidence type="ECO:0000313" key="11">
    <source>
        <dbReference type="EMBL" id="UVC49506.1"/>
    </source>
</evidence>
<evidence type="ECO:0000256" key="4">
    <source>
        <dbReference type="ARBA" id="ARBA00022728"/>
    </source>
</evidence>
<dbReference type="Gene3D" id="2.30.30.100">
    <property type="match status" value="1"/>
</dbReference>
<dbReference type="FunFam" id="2.30.30.100:FF:000041">
    <property type="entry name" value="U6 snRNA-associated Sm-like protein LSm5"/>
    <property type="match status" value="1"/>
</dbReference>
<dbReference type="SMART" id="SM00651">
    <property type="entry name" value="Sm"/>
    <property type="match status" value="1"/>
</dbReference>
<evidence type="ECO:0000313" key="12">
    <source>
        <dbReference type="Proteomes" id="UP000244811"/>
    </source>
</evidence>
<feature type="domain" description="Sm" evidence="10">
    <location>
        <begin position="11"/>
        <end position="86"/>
    </location>
</feature>
<dbReference type="Proteomes" id="UP000244811">
    <property type="component" value="Chromosome 1"/>
</dbReference>
<dbReference type="InterPro" id="IPR033871">
    <property type="entry name" value="LSm5"/>
</dbReference>
<keyword evidence="6 9" id="KW-0508">mRNA splicing</keyword>
<dbReference type="InterPro" id="IPR010920">
    <property type="entry name" value="LSM_dom_sf"/>
</dbReference>
<dbReference type="GO" id="GO:0005681">
    <property type="term" value="C:spliceosomal complex"/>
    <property type="evidence" value="ECO:0007669"/>
    <property type="project" value="UniProtKB-KW"/>
</dbReference>
<dbReference type="CDD" id="cd01732">
    <property type="entry name" value="LSm5"/>
    <property type="match status" value="1"/>
</dbReference>
<dbReference type="SUPFAM" id="SSF50182">
    <property type="entry name" value="Sm-like ribonucleoproteins"/>
    <property type="match status" value="1"/>
</dbReference>
<dbReference type="InterPro" id="IPR047575">
    <property type="entry name" value="Sm"/>
</dbReference>
<reference evidence="11" key="1">
    <citation type="submission" date="2022-07" db="EMBL/GenBank/DDBJ databases">
        <title>Evaluation of T. orientalis genome assembly methods using nanopore sequencing and analysis of variation between genomes.</title>
        <authorList>
            <person name="Yam J."/>
            <person name="Micallef M.L."/>
            <person name="Liu M."/>
            <person name="Djordjevic S.P."/>
            <person name="Bogema D.R."/>
            <person name="Jenkins C."/>
        </authorList>
    </citation>
    <scope>NUCLEOTIDE SEQUENCE</scope>
    <source>
        <strain evidence="11">Goon Nure</strain>
    </source>
</reference>
<dbReference type="PANTHER" id="PTHR20971:SF0">
    <property type="entry name" value="U6 SNRNA-ASSOCIATED SM-LIKE PROTEIN LSM5"/>
    <property type="match status" value="1"/>
</dbReference>
<keyword evidence="5 9" id="KW-0694">RNA-binding</keyword>
<evidence type="ECO:0000256" key="9">
    <source>
        <dbReference type="RuleBase" id="RU365055"/>
    </source>
</evidence>